<protein>
    <submittedName>
        <fullName evidence="4">D-TA family PLP-dependent enzyme</fullName>
    </submittedName>
</protein>
<gene>
    <name evidence="4" type="ORF">ACFOD6_05935</name>
</gene>
<accession>A0ABV7DT58</accession>
<dbReference type="Gene3D" id="3.20.20.10">
    <property type="entry name" value="Alanine racemase"/>
    <property type="match status" value="1"/>
</dbReference>
<evidence type="ECO:0000313" key="5">
    <source>
        <dbReference type="Proteomes" id="UP001595445"/>
    </source>
</evidence>
<reference evidence="5" key="1">
    <citation type="journal article" date="2019" name="Int. J. Syst. Evol. Microbiol.">
        <title>The Global Catalogue of Microorganisms (GCM) 10K type strain sequencing project: providing services to taxonomists for standard genome sequencing and annotation.</title>
        <authorList>
            <consortium name="The Broad Institute Genomics Platform"/>
            <consortium name="The Broad Institute Genome Sequencing Center for Infectious Disease"/>
            <person name="Wu L."/>
            <person name="Ma J."/>
        </authorList>
    </citation>
    <scope>NUCLEOTIDE SEQUENCE [LARGE SCALE GENOMIC DNA]</scope>
    <source>
        <strain evidence="5">KCTC 62102</strain>
    </source>
</reference>
<evidence type="ECO:0000313" key="4">
    <source>
        <dbReference type="EMBL" id="MFC3085585.1"/>
    </source>
</evidence>
<dbReference type="InterPro" id="IPR001608">
    <property type="entry name" value="Ala_racemase_N"/>
</dbReference>
<evidence type="ECO:0000256" key="2">
    <source>
        <dbReference type="ARBA" id="ARBA00023239"/>
    </source>
</evidence>
<dbReference type="Proteomes" id="UP001595445">
    <property type="component" value="Unassembled WGS sequence"/>
</dbReference>
<name>A0ABV7DT58_9RHOB</name>
<comment type="similarity">
    <text evidence="1">Belongs to the DSD1 family.</text>
</comment>
<dbReference type="CDD" id="cd06820">
    <property type="entry name" value="PLPDE_III_LS_D-TA_like"/>
    <property type="match status" value="1"/>
</dbReference>
<comment type="caution">
    <text evidence="4">The sequence shown here is derived from an EMBL/GenBank/DDBJ whole genome shotgun (WGS) entry which is preliminary data.</text>
</comment>
<dbReference type="RefSeq" id="WP_197641856.1">
    <property type="nucleotide sequence ID" value="NZ_JAEACP010000002.1"/>
</dbReference>
<dbReference type="InterPro" id="IPR026956">
    <property type="entry name" value="D-ser_dehydrat-like_dom"/>
</dbReference>
<dbReference type="Pfam" id="PF01168">
    <property type="entry name" value="Ala_racemase_N"/>
    <property type="match status" value="1"/>
</dbReference>
<evidence type="ECO:0000259" key="3">
    <source>
        <dbReference type="SMART" id="SM01119"/>
    </source>
</evidence>
<proteinExistence type="inferred from homology"/>
<dbReference type="Gene3D" id="2.40.37.20">
    <property type="entry name" value="D-serine dehydratase-like domain"/>
    <property type="match status" value="1"/>
</dbReference>
<dbReference type="EMBL" id="JBHRSM010000011">
    <property type="protein sequence ID" value="MFC3085585.1"/>
    <property type="molecule type" value="Genomic_DNA"/>
</dbReference>
<dbReference type="InterPro" id="IPR042208">
    <property type="entry name" value="D-ser_dehydrat-like_sf"/>
</dbReference>
<dbReference type="SUPFAM" id="SSF51419">
    <property type="entry name" value="PLP-binding barrel"/>
    <property type="match status" value="1"/>
</dbReference>
<dbReference type="SMART" id="SM01119">
    <property type="entry name" value="D-ser_dehydrat"/>
    <property type="match status" value="1"/>
</dbReference>
<evidence type="ECO:0000256" key="1">
    <source>
        <dbReference type="ARBA" id="ARBA00005323"/>
    </source>
</evidence>
<sequence length="354" mass="37524">MPDTIDSIETPAFVVSETIARRNIRALQDHCDRVGLRLRPHIKTHKLIRFAKAQVAAGAKGITCQKIGEAEVMAEGGLDDILITYNILGSAKLARLRALSDRLTRLAVTADGQAVVTGLSAAFADAPRPLDVLVECDTGGRRCGVQTPEEALALARGIAASPGLRFGGLMTYPAAGGAREAAGFLRAARGLLRENGLDCPTVTSGGTPDMWASEAADILTEYRAGTYIYNDRSLVKRGTCGWEDCAGQVLATVVSMPTPDRAVIDAGSKVLSSDLLGLTGHGHVMGHPEIQITGLSEEHGVLAVDPARPLQIGQRLRIVPNHVCVVSNLFDRIWIEGADGSLEQVPVDARGRVT</sequence>
<dbReference type="InterPro" id="IPR029066">
    <property type="entry name" value="PLP-binding_barrel"/>
</dbReference>
<keyword evidence="5" id="KW-1185">Reference proteome</keyword>
<keyword evidence="2" id="KW-0456">Lyase</keyword>
<organism evidence="4 5">
    <name type="scientific">Tabrizicola soli</name>
    <dbReference type="NCBI Taxonomy" id="2185115"/>
    <lineage>
        <taxon>Bacteria</taxon>
        <taxon>Pseudomonadati</taxon>
        <taxon>Pseudomonadota</taxon>
        <taxon>Alphaproteobacteria</taxon>
        <taxon>Rhodobacterales</taxon>
        <taxon>Paracoccaceae</taxon>
        <taxon>Tabrizicola</taxon>
    </lineage>
</organism>
<dbReference type="PANTHER" id="PTHR28004:SF2">
    <property type="entry name" value="D-SERINE DEHYDRATASE"/>
    <property type="match status" value="1"/>
</dbReference>
<feature type="domain" description="D-serine dehydratase-like" evidence="3">
    <location>
        <begin position="246"/>
        <end position="337"/>
    </location>
</feature>
<dbReference type="InterPro" id="IPR051466">
    <property type="entry name" value="D-amino_acid_metab_enzyme"/>
</dbReference>
<dbReference type="Pfam" id="PF14031">
    <property type="entry name" value="D-ser_dehydrat"/>
    <property type="match status" value="1"/>
</dbReference>
<dbReference type="PANTHER" id="PTHR28004">
    <property type="entry name" value="ZGC:162816-RELATED"/>
    <property type="match status" value="1"/>
</dbReference>